<proteinExistence type="predicted"/>
<dbReference type="NCBIfam" id="TIGR04183">
    <property type="entry name" value="Por_Secre_tail"/>
    <property type="match status" value="1"/>
</dbReference>
<evidence type="ECO:0000259" key="1">
    <source>
        <dbReference type="Pfam" id="PF18962"/>
    </source>
</evidence>
<dbReference type="Pfam" id="PF18962">
    <property type="entry name" value="Por_Secre_tail"/>
    <property type="match status" value="1"/>
</dbReference>
<organism evidence="2 3">
    <name type="scientific">Pedobacter duraquae</name>
    <dbReference type="NCBI Taxonomy" id="425511"/>
    <lineage>
        <taxon>Bacteria</taxon>
        <taxon>Pseudomonadati</taxon>
        <taxon>Bacteroidota</taxon>
        <taxon>Sphingobacteriia</taxon>
        <taxon>Sphingobacteriales</taxon>
        <taxon>Sphingobacteriaceae</taxon>
        <taxon>Pedobacter</taxon>
    </lineage>
</organism>
<comment type="caution">
    <text evidence="2">The sequence shown here is derived from an EMBL/GenBank/DDBJ whole genome shotgun (WGS) entry which is preliminary data.</text>
</comment>
<accession>A0A4R6IJ66</accession>
<dbReference type="Gene3D" id="2.60.40.4070">
    <property type="match status" value="1"/>
</dbReference>
<evidence type="ECO:0000313" key="2">
    <source>
        <dbReference type="EMBL" id="TDO22031.1"/>
    </source>
</evidence>
<gene>
    <name evidence="2" type="ORF">CLV32_3145</name>
</gene>
<dbReference type="RefSeq" id="WP_243732327.1">
    <property type="nucleotide sequence ID" value="NZ_SNWM01000003.1"/>
</dbReference>
<dbReference type="Proteomes" id="UP000295499">
    <property type="component" value="Unassembled WGS sequence"/>
</dbReference>
<sequence length="166" mass="18299">MTITSTKTLLLRFTCILCLGILCNVSVFGQKADSVNYITRSRKAKPAVIKPNLPVYRPLGFIPFNSVIFSKTPVAAKPEKNLTFLKVFPSPVDDQISIVYKLERESTVSIKIMDLLGNEVVSLANERSAAGEQTKTYTIPNRLSSGIYFVRIVAGAETSVKRISVL</sequence>
<keyword evidence="3" id="KW-1185">Reference proteome</keyword>
<protein>
    <submittedName>
        <fullName evidence="2">Putative secreted protein (Por secretion system target)</fullName>
    </submittedName>
</protein>
<reference evidence="2 3" key="1">
    <citation type="submission" date="2019-03" db="EMBL/GenBank/DDBJ databases">
        <title>Genomic Encyclopedia of Archaeal and Bacterial Type Strains, Phase II (KMG-II): from individual species to whole genera.</title>
        <authorList>
            <person name="Goeker M."/>
        </authorList>
    </citation>
    <scope>NUCLEOTIDE SEQUENCE [LARGE SCALE GENOMIC DNA]</scope>
    <source>
        <strain evidence="2 3">DSM 19034</strain>
    </source>
</reference>
<dbReference type="InterPro" id="IPR026444">
    <property type="entry name" value="Secre_tail"/>
</dbReference>
<dbReference type="EMBL" id="SNWM01000003">
    <property type="protein sequence ID" value="TDO22031.1"/>
    <property type="molecule type" value="Genomic_DNA"/>
</dbReference>
<dbReference type="AlphaFoldDB" id="A0A4R6IJ66"/>
<evidence type="ECO:0000313" key="3">
    <source>
        <dbReference type="Proteomes" id="UP000295499"/>
    </source>
</evidence>
<feature type="domain" description="Secretion system C-terminal sorting" evidence="1">
    <location>
        <begin position="87"/>
        <end position="164"/>
    </location>
</feature>
<name>A0A4R6IJ66_9SPHI</name>